<dbReference type="GO" id="GO:0006352">
    <property type="term" value="P:DNA-templated transcription initiation"/>
    <property type="evidence" value="ECO:0007669"/>
    <property type="project" value="InterPro"/>
</dbReference>
<dbReference type="PANTHER" id="PTHR43133:SF25">
    <property type="entry name" value="RNA POLYMERASE SIGMA FACTOR RFAY-RELATED"/>
    <property type="match status" value="1"/>
</dbReference>
<dbReference type="NCBIfam" id="TIGR02937">
    <property type="entry name" value="sigma70-ECF"/>
    <property type="match status" value="1"/>
</dbReference>
<evidence type="ECO:0000256" key="3">
    <source>
        <dbReference type="ARBA" id="ARBA00023082"/>
    </source>
</evidence>
<feature type="domain" description="RNA polymerase sigma-70 region 2" evidence="6">
    <location>
        <begin position="43"/>
        <end position="108"/>
    </location>
</feature>
<feature type="domain" description="RNA polymerase sigma factor 70 region 4 type 2" evidence="7">
    <location>
        <begin position="153"/>
        <end position="189"/>
    </location>
</feature>
<organism evidence="8 9">
    <name type="scientific">Streptomyces hoynatensis</name>
    <dbReference type="NCBI Taxonomy" id="1141874"/>
    <lineage>
        <taxon>Bacteria</taxon>
        <taxon>Bacillati</taxon>
        <taxon>Actinomycetota</taxon>
        <taxon>Actinomycetes</taxon>
        <taxon>Kitasatosporales</taxon>
        <taxon>Streptomycetaceae</taxon>
        <taxon>Streptomyces</taxon>
    </lineage>
</organism>
<evidence type="ECO:0000256" key="4">
    <source>
        <dbReference type="ARBA" id="ARBA00023163"/>
    </source>
</evidence>
<dbReference type="EMBL" id="RBAL01000005">
    <property type="protein sequence ID" value="RKN43245.1"/>
    <property type="molecule type" value="Genomic_DNA"/>
</dbReference>
<dbReference type="InterPro" id="IPR013249">
    <property type="entry name" value="RNA_pol_sigma70_r4_t2"/>
</dbReference>
<dbReference type="SUPFAM" id="SSF88659">
    <property type="entry name" value="Sigma3 and sigma4 domains of RNA polymerase sigma factors"/>
    <property type="match status" value="1"/>
</dbReference>
<comment type="similarity">
    <text evidence="1">Belongs to the sigma-70 factor family. ECF subfamily.</text>
</comment>
<accession>A0A3A9Z4P5</accession>
<evidence type="ECO:0000259" key="7">
    <source>
        <dbReference type="Pfam" id="PF08281"/>
    </source>
</evidence>
<keyword evidence="4" id="KW-0804">Transcription</keyword>
<gene>
    <name evidence="8" type="ORF">D7294_11550</name>
</gene>
<dbReference type="GO" id="GO:0016987">
    <property type="term" value="F:sigma factor activity"/>
    <property type="evidence" value="ECO:0007669"/>
    <property type="project" value="UniProtKB-KW"/>
</dbReference>
<dbReference type="InterPro" id="IPR014284">
    <property type="entry name" value="RNA_pol_sigma-70_dom"/>
</dbReference>
<dbReference type="InterPro" id="IPR013325">
    <property type="entry name" value="RNA_pol_sigma_r2"/>
</dbReference>
<dbReference type="InterPro" id="IPR036388">
    <property type="entry name" value="WH-like_DNA-bd_sf"/>
</dbReference>
<keyword evidence="3" id="KW-0731">Sigma factor</keyword>
<dbReference type="GO" id="GO:0003677">
    <property type="term" value="F:DNA binding"/>
    <property type="evidence" value="ECO:0007669"/>
    <property type="project" value="InterPro"/>
</dbReference>
<evidence type="ECO:0000256" key="1">
    <source>
        <dbReference type="ARBA" id="ARBA00010641"/>
    </source>
</evidence>
<dbReference type="InterPro" id="IPR007627">
    <property type="entry name" value="RNA_pol_sigma70_r2"/>
</dbReference>
<dbReference type="AlphaFoldDB" id="A0A3A9Z4P5"/>
<reference evidence="8 9" key="1">
    <citation type="journal article" date="2014" name="Int. J. Syst. Evol. Microbiol.">
        <title>Streptomyces hoynatensis sp. nov., isolated from deep marine sediment.</title>
        <authorList>
            <person name="Veyisoglu A."/>
            <person name="Sahin N."/>
        </authorList>
    </citation>
    <scope>NUCLEOTIDE SEQUENCE [LARGE SCALE GENOMIC DNA]</scope>
    <source>
        <strain evidence="8 9">KCTC 29097</strain>
    </source>
</reference>
<dbReference type="Pfam" id="PF04542">
    <property type="entry name" value="Sigma70_r2"/>
    <property type="match status" value="1"/>
</dbReference>
<dbReference type="Gene3D" id="1.10.1740.10">
    <property type="match status" value="1"/>
</dbReference>
<comment type="caution">
    <text evidence="8">The sequence shown here is derived from an EMBL/GenBank/DDBJ whole genome shotgun (WGS) entry which is preliminary data.</text>
</comment>
<sequence>MPGYEGRRGTRDGGQRVSNEEELRRLVTSAQAGDGVALDRLLVRLRPVVMRRCSRFLPHHADAEEAAQDALLSISTHLDTYRGRGSFLGWVTVIASNAARATYRSMRRRAEESHAVVPEGTDPRTTSVIAGTRLDLMESLAALEARHPALVESFVLRDLGGLTYQQIAEITQAPLGTVKDRIHQARRFMRDRLAGGR</sequence>
<dbReference type="PANTHER" id="PTHR43133">
    <property type="entry name" value="RNA POLYMERASE ECF-TYPE SIGMA FACTO"/>
    <property type="match status" value="1"/>
</dbReference>
<dbReference type="InterPro" id="IPR013324">
    <property type="entry name" value="RNA_pol_sigma_r3/r4-like"/>
</dbReference>
<dbReference type="OrthoDB" id="5244716at2"/>
<evidence type="ECO:0000256" key="5">
    <source>
        <dbReference type="SAM" id="MobiDB-lite"/>
    </source>
</evidence>
<dbReference type="Proteomes" id="UP000272474">
    <property type="component" value="Unassembled WGS sequence"/>
</dbReference>
<evidence type="ECO:0000313" key="9">
    <source>
        <dbReference type="Proteomes" id="UP000272474"/>
    </source>
</evidence>
<dbReference type="SUPFAM" id="SSF88946">
    <property type="entry name" value="Sigma2 domain of RNA polymerase sigma factors"/>
    <property type="match status" value="1"/>
</dbReference>
<feature type="region of interest" description="Disordered" evidence="5">
    <location>
        <begin position="1"/>
        <end position="20"/>
    </location>
</feature>
<dbReference type="Gene3D" id="1.10.10.10">
    <property type="entry name" value="Winged helix-like DNA-binding domain superfamily/Winged helix DNA-binding domain"/>
    <property type="match status" value="1"/>
</dbReference>
<dbReference type="Pfam" id="PF08281">
    <property type="entry name" value="Sigma70_r4_2"/>
    <property type="match status" value="1"/>
</dbReference>
<dbReference type="InterPro" id="IPR039425">
    <property type="entry name" value="RNA_pol_sigma-70-like"/>
</dbReference>
<protein>
    <submittedName>
        <fullName evidence="8">Sigma-70 family RNA polymerase sigma factor</fullName>
    </submittedName>
</protein>
<evidence type="ECO:0000313" key="8">
    <source>
        <dbReference type="EMBL" id="RKN43245.1"/>
    </source>
</evidence>
<proteinExistence type="inferred from homology"/>
<keyword evidence="2" id="KW-0805">Transcription regulation</keyword>
<keyword evidence="9" id="KW-1185">Reference proteome</keyword>
<evidence type="ECO:0000256" key="2">
    <source>
        <dbReference type="ARBA" id="ARBA00023015"/>
    </source>
</evidence>
<evidence type="ECO:0000259" key="6">
    <source>
        <dbReference type="Pfam" id="PF04542"/>
    </source>
</evidence>
<name>A0A3A9Z4P5_9ACTN</name>